<dbReference type="Gene3D" id="3.30.70.240">
    <property type="match status" value="1"/>
</dbReference>
<accession>A0A8J5XDG5</accession>
<dbReference type="Proteomes" id="UP000751190">
    <property type="component" value="Unassembled WGS sequence"/>
</dbReference>
<dbReference type="FunFam" id="3.40.50.300:FF:000055">
    <property type="entry name" value="GTP-binding protein TypA"/>
    <property type="match status" value="1"/>
</dbReference>
<name>A0A8J5XDG5_DIALT</name>
<dbReference type="InterPro" id="IPR031157">
    <property type="entry name" value="G_TR_CS"/>
</dbReference>
<dbReference type="InterPro" id="IPR005225">
    <property type="entry name" value="Small_GTP-bd"/>
</dbReference>
<dbReference type="CDD" id="cd01891">
    <property type="entry name" value="TypA_BipA"/>
    <property type="match status" value="1"/>
</dbReference>
<feature type="domain" description="Tr-type G" evidence="1">
    <location>
        <begin position="51"/>
        <end position="256"/>
    </location>
</feature>
<gene>
    <name evidence="2" type="ORF">KFE25_012239</name>
</gene>
<dbReference type="InterPro" id="IPR035651">
    <property type="entry name" value="BipA_V"/>
</dbReference>
<dbReference type="GO" id="GO:0003924">
    <property type="term" value="F:GTPase activity"/>
    <property type="evidence" value="ECO:0007669"/>
    <property type="project" value="InterPro"/>
</dbReference>
<dbReference type="InterPro" id="IPR035647">
    <property type="entry name" value="EFG_III/V"/>
</dbReference>
<dbReference type="PRINTS" id="PR00315">
    <property type="entry name" value="ELONGATNFCT"/>
</dbReference>
<evidence type="ECO:0000313" key="3">
    <source>
        <dbReference type="Proteomes" id="UP000751190"/>
    </source>
</evidence>
<dbReference type="InterPro" id="IPR000640">
    <property type="entry name" value="EFG_V-like"/>
</dbReference>
<keyword evidence="3" id="KW-1185">Reference proteome</keyword>
<dbReference type="Gene3D" id="3.30.70.870">
    <property type="entry name" value="Elongation Factor G (Translational Gtpase), domain 3"/>
    <property type="match status" value="1"/>
</dbReference>
<dbReference type="InterPro" id="IPR042116">
    <property type="entry name" value="TypA/BipA_C"/>
</dbReference>
<dbReference type="Pfam" id="PF00009">
    <property type="entry name" value="GTP_EFTU"/>
    <property type="match status" value="1"/>
</dbReference>
<dbReference type="SUPFAM" id="SSF54980">
    <property type="entry name" value="EF-G C-terminal domain-like"/>
    <property type="match status" value="2"/>
</dbReference>
<evidence type="ECO:0000313" key="2">
    <source>
        <dbReference type="EMBL" id="KAG8462419.1"/>
    </source>
</evidence>
<dbReference type="FunFam" id="3.30.70.240:FF:000002">
    <property type="entry name" value="GTP-binding protein TypA"/>
    <property type="match status" value="1"/>
</dbReference>
<dbReference type="GO" id="GO:0005829">
    <property type="term" value="C:cytosol"/>
    <property type="evidence" value="ECO:0007669"/>
    <property type="project" value="TreeGrafter"/>
</dbReference>
<dbReference type="Gene3D" id="2.40.30.10">
    <property type="entry name" value="Translation factors"/>
    <property type="match status" value="1"/>
</dbReference>
<dbReference type="OMA" id="MSMLFTI"/>
<dbReference type="OrthoDB" id="364892at2759"/>
<dbReference type="InterPro" id="IPR000795">
    <property type="entry name" value="T_Tr_GTP-bd_dom"/>
</dbReference>
<dbReference type="InterPro" id="IPR027417">
    <property type="entry name" value="P-loop_NTPase"/>
</dbReference>
<organism evidence="2 3">
    <name type="scientific">Diacronema lutheri</name>
    <name type="common">Unicellular marine alga</name>
    <name type="synonym">Monochrysis lutheri</name>
    <dbReference type="NCBI Taxonomy" id="2081491"/>
    <lineage>
        <taxon>Eukaryota</taxon>
        <taxon>Haptista</taxon>
        <taxon>Haptophyta</taxon>
        <taxon>Pavlovophyceae</taxon>
        <taxon>Pavlovales</taxon>
        <taxon>Pavlovaceae</taxon>
        <taxon>Diacronema</taxon>
    </lineage>
</organism>
<comment type="caution">
    <text evidence="2">The sequence shown here is derived from an EMBL/GenBank/DDBJ whole genome shotgun (WGS) entry which is preliminary data.</text>
</comment>
<dbReference type="PROSITE" id="PS00301">
    <property type="entry name" value="G_TR_1"/>
    <property type="match status" value="1"/>
</dbReference>
<proteinExistence type="predicted"/>
<dbReference type="NCBIfam" id="TIGR00231">
    <property type="entry name" value="small_GTP"/>
    <property type="match status" value="1"/>
</dbReference>
<dbReference type="Pfam" id="PF00679">
    <property type="entry name" value="EFG_C"/>
    <property type="match status" value="1"/>
</dbReference>
<dbReference type="PROSITE" id="PS51722">
    <property type="entry name" value="G_TR_2"/>
    <property type="match status" value="1"/>
</dbReference>
<dbReference type="SUPFAM" id="SSF50447">
    <property type="entry name" value="Translation proteins"/>
    <property type="match status" value="1"/>
</dbReference>
<evidence type="ECO:0000259" key="1">
    <source>
        <dbReference type="PROSITE" id="PS51722"/>
    </source>
</evidence>
<dbReference type="Gene3D" id="3.40.50.300">
    <property type="entry name" value="P-loop containing nucleotide triphosphate hydrolases"/>
    <property type="match status" value="1"/>
</dbReference>
<dbReference type="InterPro" id="IPR048876">
    <property type="entry name" value="BipA_C"/>
</dbReference>
<dbReference type="PANTHER" id="PTHR42908:SF8">
    <property type="entry name" value="TR-TYPE G DOMAIN-CONTAINING PROTEIN"/>
    <property type="match status" value="1"/>
</dbReference>
<dbReference type="EMBL" id="JAGTXO010000021">
    <property type="protein sequence ID" value="KAG8462419.1"/>
    <property type="molecule type" value="Genomic_DNA"/>
</dbReference>
<reference evidence="2" key="1">
    <citation type="submission" date="2021-05" db="EMBL/GenBank/DDBJ databases">
        <title>The genome of the haptophyte Pavlova lutheri (Diacronema luteri, Pavlovales) - a model for lipid biosynthesis in eukaryotic algae.</title>
        <authorList>
            <person name="Hulatt C.J."/>
            <person name="Posewitz M.C."/>
        </authorList>
    </citation>
    <scope>NUCLEOTIDE SEQUENCE</scope>
    <source>
        <strain evidence="2">NIVA-4/92</strain>
    </source>
</reference>
<dbReference type="AlphaFoldDB" id="A0A8J5XDG5"/>
<dbReference type="CDD" id="cd03710">
    <property type="entry name" value="BipA_TypA_C"/>
    <property type="match status" value="1"/>
</dbReference>
<dbReference type="SUPFAM" id="SSF52540">
    <property type="entry name" value="P-loop containing nucleoside triphosphate hydrolases"/>
    <property type="match status" value="1"/>
</dbReference>
<dbReference type="Gene3D" id="2.40.50.250">
    <property type="entry name" value="bipa protein"/>
    <property type="match status" value="1"/>
</dbReference>
<dbReference type="PANTHER" id="PTHR42908">
    <property type="entry name" value="TRANSLATION ELONGATION FACTOR-RELATED"/>
    <property type="match status" value="1"/>
</dbReference>
<dbReference type="InterPro" id="IPR047041">
    <property type="entry name" value="BipA_GTP-bd_dom"/>
</dbReference>
<sequence length="667" mass="71194">MAGDALASSIARTIGRARARIALAPLVRPAWARGRARALSSSAADAVPLTTGRRNVAIIAHVDHGKTTLVDRLLRHCEHAGGDRATEQLGERAMDSNAQERERGITIMSKITSIVWRGVRVNIVDTPGHADFGGEVERVLGMVDSVVLLVDATEGVMAQTKFVLRKAIGRGLRPLVVLNKIDRDSARPDAVTNELFDTMVSMEAQDEQLDFPVLYASGKQGWATATPPGSEGWAARETAGMAPLLDLVLEHCPPPADDETAPFAMVVTMMGHDAYLGRLLTGRVAQGRIAINDKIHALSADGTVVDEGRATGLFVAQALSRLPVSVACAGDVVTVAGLPNATVGQTVCSLELLAPLSAPQVDPPTVSMTVLPNSGPLSGKDPKAKHLTSQKIKARILAETLHNVSVMSAPCMADAEGIDVFGRGAMQLGVLVENMRREGYEFCISPPRVVTRDDGNGGRLEPFEDVWVEVDDEHAGSVIDKLTARKGEVHAVVSARGRTTLQIIAPARAVMGFRSAFFSDTRGTGVLTTAFRAYMPWAGSVVAQRKGALISTASGITTAYALVGIEPRGNLFVGTGEEVYPGQVIGEASGEADIDVNPCKAKALTNFRTTSAEEMIRLRPARTFALEEAIAFIEEDELLEVTPSAVRMRKSELDSSRRRAKERGSKR</sequence>
<dbReference type="GO" id="GO:0005525">
    <property type="term" value="F:GTP binding"/>
    <property type="evidence" value="ECO:0007669"/>
    <property type="project" value="InterPro"/>
</dbReference>
<dbReference type="GO" id="GO:1990904">
    <property type="term" value="C:ribonucleoprotein complex"/>
    <property type="evidence" value="ECO:0007669"/>
    <property type="project" value="TreeGrafter"/>
</dbReference>
<protein>
    <recommendedName>
        <fullName evidence="1">Tr-type G domain-containing protein</fullName>
    </recommendedName>
</protein>
<dbReference type="InterPro" id="IPR009000">
    <property type="entry name" value="Transl_B-barrel_sf"/>
</dbReference>
<dbReference type="Pfam" id="PF21018">
    <property type="entry name" value="BipA_C"/>
    <property type="match status" value="1"/>
</dbReference>